<reference evidence="1" key="1">
    <citation type="journal article" date="2015" name="Nature">
        <title>Complex archaea that bridge the gap between prokaryotes and eukaryotes.</title>
        <authorList>
            <person name="Spang A."/>
            <person name="Saw J.H."/>
            <person name="Jorgensen S.L."/>
            <person name="Zaremba-Niedzwiedzka K."/>
            <person name="Martijn J."/>
            <person name="Lind A.E."/>
            <person name="van Eijk R."/>
            <person name="Schleper C."/>
            <person name="Guy L."/>
            <person name="Ettema T.J."/>
        </authorList>
    </citation>
    <scope>NUCLEOTIDE SEQUENCE</scope>
</reference>
<proteinExistence type="predicted"/>
<organism evidence="1">
    <name type="scientific">marine sediment metagenome</name>
    <dbReference type="NCBI Taxonomy" id="412755"/>
    <lineage>
        <taxon>unclassified sequences</taxon>
        <taxon>metagenomes</taxon>
        <taxon>ecological metagenomes</taxon>
    </lineage>
</organism>
<gene>
    <name evidence="1" type="ORF">LCGC14_3002710</name>
</gene>
<sequence length="30" mass="3455">SYSGLIWVENRVIDDHHQGSNFILEIPESV</sequence>
<name>A0A0F8X105_9ZZZZ</name>
<accession>A0A0F8X105</accession>
<protein>
    <submittedName>
        <fullName evidence="1">Uncharacterized protein</fullName>
    </submittedName>
</protein>
<dbReference type="AlphaFoldDB" id="A0A0F8X105"/>
<evidence type="ECO:0000313" key="1">
    <source>
        <dbReference type="EMBL" id="KKK62598.1"/>
    </source>
</evidence>
<comment type="caution">
    <text evidence="1">The sequence shown here is derived from an EMBL/GenBank/DDBJ whole genome shotgun (WGS) entry which is preliminary data.</text>
</comment>
<dbReference type="EMBL" id="LAZR01061916">
    <property type="protein sequence ID" value="KKK62598.1"/>
    <property type="molecule type" value="Genomic_DNA"/>
</dbReference>
<feature type="non-terminal residue" evidence="1">
    <location>
        <position position="1"/>
    </location>
</feature>